<gene>
    <name evidence="2" type="ORF">EII40_06070</name>
</gene>
<reference evidence="2 3" key="1">
    <citation type="submission" date="2018-11" db="EMBL/GenBank/DDBJ databases">
        <title>Genomes From Bacteria Associated with the Canine Oral Cavity: a Test Case for Automated Genome-Based Taxonomic Assignment.</title>
        <authorList>
            <person name="Coil D.A."/>
            <person name="Jospin G."/>
            <person name="Darling A.E."/>
            <person name="Wallis C."/>
            <person name="Davis I.J."/>
            <person name="Harris S."/>
            <person name="Eisen J.A."/>
            <person name="Holcombe L.J."/>
            <person name="O'Flynn C."/>
        </authorList>
    </citation>
    <scope>NUCLEOTIDE SEQUENCE [LARGE SCALE GENOMIC DNA]</scope>
    <source>
        <strain evidence="2 3">OH2617_COT-023</strain>
    </source>
</reference>
<proteinExistence type="predicted"/>
<dbReference type="Gene3D" id="3.90.550.10">
    <property type="entry name" value="Spore Coat Polysaccharide Biosynthesis Protein SpsA, Chain A"/>
    <property type="match status" value="1"/>
</dbReference>
<dbReference type="OrthoDB" id="9788101at2"/>
<protein>
    <submittedName>
        <fullName evidence="2">Glycosyltransferase</fullName>
    </submittedName>
</protein>
<sequence length="256" mass="29908">MPPLFSIITVTYNAERVLERTLRSVCDQSYRNIEYILVDGASTDGTIGLVAPYRDRLTAQNKRFEVVSEPDKGLYDAMNKGLRMATGDYVWFLNAGDMLQSPDTVARLAEVAQRHHLPDILYGETDVVDEEGKYLAARRLRAPEHLTWKSFRMGMLVCHQAFVMKREAAPEYDLQYRFSADFDWCIRCMKQSAAIVHTHLRLVHYLAEGMTTRNRKASLKERYRIMCNYYGTFPTQIRHLWFAFRFYRAKLFGNNY</sequence>
<organism evidence="2 3">
    <name type="scientific">Tannerella forsythia</name>
    <name type="common">Bacteroides forsythus</name>
    <dbReference type="NCBI Taxonomy" id="28112"/>
    <lineage>
        <taxon>Bacteria</taxon>
        <taxon>Pseudomonadati</taxon>
        <taxon>Bacteroidota</taxon>
        <taxon>Bacteroidia</taxon>
        <taxon>Bacteroidales</taxon>
        <taxon>Tannerellaceae</taxon>
        <taxon>Tannerella</taxon>
    </lineage>
</organism>
<evidence type="ECO:0000313" key="2">
    <source>
        <dbReference type="EMBL" id="RRD61415.1"/>
    </source>
</evidence>
<dbReference type="SUPFAM" id="SSF53448">
    <property type="entry name" value="Nucleotide-diphospho-sugar transferases"/>
    <property type="match status" value="1"/>
</dbReference>
<keyword evidence="2" id="KW-0808">Transferase</keyword>
<dbReference type="Pfam" id="PF00535">
    <property type="entry name" value="Glycos_transf_2"/>
    <property type="match status" value="1"/>
</dbReference>
<dbReference type="CDD" id="cd06433">
    <property type="entry name" value="GT_2_WfgS_like"/>
    <property type="match status" value="1"/>
</dbReference>
<dbReference type="EMBL" id="RQYS01000022">
    <property type="protein sequence ID" value="RRD61415.1"/>
    <property type="molecule type" value="Genomic_DNA"/>
</dbReference>
<dbReference type="RefSeq" id="WP_124751389.1">
    <property type="nucleotide sequence ID" value="NZ_RQYS01000022.1"/>
</dbReference>
<dbReference type="PANTHER" id="PTHR22916:SF3">
    <property type="entry name" value="UDP-GLCNAC:BETAGAL BETA-1,3-N-ACETYLGLUCOSAMINYLTRANSFERASE-LIKE PROTEIN 1"/>
    <property type="match status" value="1"/>
</dbReference>
<dbReference type="AlphaFoldDB" id="A0A3P1XSG0"/>
<dbReference type="Proteomes" id="UP000278609">
    <property type="component" value="Unassembled WGS sequence"/>
</dbReference>
<dbReference type="GO" id="GO:0016758">
    <property type="term" value="F:hexosyltransferase activity"/>
    <property type="evidence" value="ECO:0007669"/>
    <property type="project" value="UniProtKB-ARBA"/>
</dbReference>
<evidence type="ECO:0000313" key="3">
    <source>
        <dbReference type="Proteomes" id="UP000278609"/>
    </source>
</evidence>
<evidence type="ECO:0000259" key="1">
    <source>
        <dbReference type="Pfam" id="PF00535"/>
    </source>
</evidence>
<dbReference type="InterPro" id="IPR029044">
    <property type="entry name" value="Nucleotide-diphossugar_trans"/>
</dbReference>
<dbReference type="InterPro" id="IPR001173">
    <property type="entry name" value="Glyco_trans_2-like"/>
</dbReference>
<accession>A0A3P1XSG0</accession>
<dbReference type="PANTHER" id="PTHR22916">
    <property type="entry name" value="GLYCOSYLTRANSFERASE"/>
    <property type="match status" value="1"/>
</dbReference>
<name>A0A3P1XSG0_TANFO</name>
<feature type="domain" description="Glycosyltransferase 2-like" evidence="1">
    <location>
        <begin position="6"/>
        <end position="167"/>
    </location>
</feature>
<comment type="caution">
    <text evidence="2">The sequence shown here is derived from an EMBL/GenBank/DDBJ whole genome shotgun (WGS) entry which is preliminary data.</text>
</comment>